<dbReference type="EMBL" id="ASPP01018389">
    <property type="protein sequence ID" value="ETO16308.1"/>
    <property type="molecule type" value="Genomic_DNA"/>
</dbReference>
<dbReference type="Gene3D" id="2.130.10.30">
    <property type="entry name" value="Regulator of chromosome condensation 1/beta-lactamase-inhibitor protein II"/>
    <property type="match status" value="1"/>
</dbReference>
<dbReference type="InterPro" id="IPR009091">
    <property type="entry name" value="RCC1/BLIP-II"/>
</dbReference>
<dbReference type="OrthoDB" id="5981550at2759"/>
<organism evidence="1 2">
    <name type="scientific">Reticulomyxa filosa</name>
    <dbReference type="NCBI Taxonomy" id="46433"/>
    <lineage>
        <taxon>Eukaryota</taxon>
        <taxon>Sar</taxon>
        <taxon>Rhizaria</taxon>
        <taxon>Retaria</taxon>
        <taxon>Foraminifera</taxon>
        <taxon>Monothalamids</taxon>
        <taxon>Reticulomyxidae</taxon>
        <taxon>Reticulomyxa</taxon>
    </lineage>
</organism>
<evidence type="ECO:0000313" key="1">
    <source>
        <dbReference type="EMBL" id="ETO16308.1"/>
    </source>
</evidence>
<proteinExistence type="predicted"/>
<reference evidence="1 2" key="1">
    <citation type="journal article" date="2013" name="Curr. Biol.">
        <title>The Genome of the Foraminiferan Reticulomyxa filosa.</title>
        <authorList>
            <person name="Glockner G."/>
            <person name="Hulsmann N."/>
            <person name="Schleicher M."/>
            <person name="Noegel A.A."/>
            <person name="Eichinger L."/>
            <person name="Gallinger C."/>
            <person name="Pawlowski J."/>
            <person name="Sierra R."/>
            <person name="Euteneuer U."/>
            <person name="Pillet L."/>
            <person name="Moustafa A."/>
            <person name="Platzer M."/>
            <person name="Groth M."/>
            <person name="Szafranski K."/>
            <person name="Schliwa M."/>
        </authorList>
    </citation>
    <scope>NUCLEOTIDE SEQUENCE [LARGE SCALE GENOMIC DNA]</scope>
</reference>
<dbReference type="Proteomes" id="UP000023152">
    <property type="component" value="Unassembled WGS sequence"/>
</dbReference>
<gene>
    <name evidence="1" type="ORF">RFI_21046</name>
</gene>
<sequence length="290" mass="33318">MKDSKTHLVVDNFMKKFVFAYHPTYGLDDLRAMIMDYLGQSYELFACGDVYPSLASVCEIKDSRLRHFNILQRYSYCNSHVVMLDVTKNFIYVFAPQSRGDKFCDFEYISYSKEEQQSPFQRGFEFTFFKNNSNPKFNRKIVDVTCGYAFTLFLDSDWNVYGIGDNNYGLIDSGREMSPSSFSAPKFMFCIKDVAPSIHSIRMFAGFDNFFVLVSKKKRLDNGDEVLKEVVLFVGNNKFNQCSWLSQTPKNLNHFGVQKISNSALKNVLGGNFKIVGIVPQADWTLVYVA</sequence>
<protein>
    <submittedName>
        <fullName evidence="1">Uncharacterized protein</fullName>
    </submittedName>
</protein>
<name>X6MQM5_RETFI</name>
<dbReference type="AlphaFoldDB" id="X6MQM5"/>
<keyword evidence="2" id="KW-1185">Reference proteome</keyword>
<evidence type="ECO:0000313" key="2">
    <source>
        <dbReference type="Proteomes" id="UP000023152"/>
    </source>
</evidence>
<dbReference type="Pfam" id="PF13540">
    <property type="entry name" value="RCC1_2"/>
    <property type="match status" value="1"/>
</dbReference>
<comment type="caution">
    <text evidence="1">The sequence shown here is derived from an EMBL/GenBank/DDBJ whole genome shotgun (WGS) entry which is preliminary data.</text>
</comment>
<accession>X6MQM5</accession>
<dbReference type="SUPFAM" id="SSF50985">
    <property type="entry name" value="RCC1/BLIP-II"/>
    <property type="match status" value="1"/>
</dbReference>